<dbReference type="Proteomes" id="UP001058167">
    <property type="component" value="Unassembled WGS sequence"/>
</dbReference>
<evidence type="ECO:0000313" key="2">
    <source>
        <dbReference type="EMBL" id="GLV70130.1"/>
    </source>
</evidence>
<dbReference type="Proteomes" id="UP001165145">
    <property type="component" value="Unassembled WGS sequence"/>
</dbReference>
<evidence type="ECO:0000313" key="1">
    <source>
        <dbReference type="EMBL" id="GKX47686.1"/>
    </source>
</evidence>
<reference evidence="1" key="1">
    <citation type="submission" date="2022-06" db="EMBL/GenBank/DDBJ databases">
        <title>Draft genome sequences of Pectobacterium carotovorum subsp. carotovorum str. NBRC12380.</title>
        <authorList>
            <person name="Wakabayashi Y."/>
            <person name="Kojima K."/>
        </authorList>
    </citation>
    <scope>NUCLEOTIDE SEQUENCE</scope>
    <source>
        <strain evidence="1">NBRC 12380</strain>
    </source>
</reference>
<reference evidence="2" key="2">
    <citation type="submission" date="2023-02" db="EMBL/GenBank/DDBJ databases">
        <title>Pectobacterium carotovorum subsp. carotovorum NBRC 12380.</title>
        <authorList>
            <person name="Ichikawa N."/>
            <person name="Sato H."/>
            <person name="Tonouchi N."/>
        </authorList>
    </citation>
    <scope>NUCLEOTIDE SEQUENCE</scope>
    <source>
        <strain evidence="2">NBRC 12380</strain>
    </source>
</reference>
<name>A0AAI9PF54_PECCC</name>
<keyword evidence="3" id="KW-1185">Reference proteome</keyword>
<protein>
    <submittedName>
        <fullName evidence="2">Uncharacterized protein</fullName>
    </submittedName>
</protein>
<organism evidence="2 4">
    <name type="scientific">Pectobacterium carotovorum subsp. carotovorum</name>
    <name type="common">Erwinia carotovora subsp. carotovora</name>
    <dbReference type="NCBI Taxonomy" id="555"/>
    <lineage>
        <taxon>Bacteria</taxon>
        <taxon>Pseudomonadati</taxon>
        <taxon>Pseudomonadota</taxon>
        <taxon>Gammaproteobacteria</taxon>
        <taxon>Enterobacterales</taxon>
        <taxon>Pectobacteriaceae</taxon>
        <taxon>Pectobacterium</taxon>
    </lineage>
</organism>
<accession>A0AAI9PF54</accession>
<comment type="caution">
    <text evidence="2">The sequence shown here is derived from an EMBL/GenBank/DDBJ whole genome shotgun (WGS) entry which is preliminary data.</text>
</comment>
<evidence type="ECO:0000313" key="3">
    <source>
        <dbReference type="Proteomes" id="UP001058167"/>
    </source>
</evidence>
<gene>
    <name evidence="2" type="ORF">Pcaca03_25740</name>
    <name evidence="1" type="ORF">SOASR016_24380</name>
</gene>
<dbReference type="AlphaFoldDB" id="A0AAI9PF54"/>
<sequence length="60" mass="6602">MLDAVISDTTVSDAICLDIVNPGLVITRYGAKKKVEFDGYDQRNAPDKCRLIRGAALYKV</sequence>
<dbReference type="EMBL" id="BSRL01000005">
    <property type="protein sequence ID" value="GLV70130.1"/>
    <property type="molecule type" value="Genomic_DNA"/>
</dbReference>
<dbReference type="EMBL" id="BRLF01000005">
    <property type="protein sequence ID" value="GKX47686.1"/>
    <property type="molecule type" value="Genomic_DNA"/>
</dbReference>
<evidence type="ECO:0000313" key="4">
    <source>
        <dbReference type="Proteomes" id="UP001165145"/>
    </source>
</evidence>
<proteinExistence type="predicted"/>